<dbReference type="PANTHER" id="PTHR22939:SF129">
    <property type="entry name" value="SERINE PROTEASE HTRA2, MITOCHONDRIAL"/>
    <property type="match status" value="1"/>
</dbReference>
<dbReference type="OrthoDB" id="9758917at2"/>
<sequence length="301" mass="33968">MIHFSFFINHLFISEKQTIHIVNTNFIKVDNIFRLRSYHFALFRLLFVTYDTKKIGSYGLDRSDLMNERKIRILQSKSTLAANHPVNHFVSIVRRVRNSVVSLIIKKKPRIEAFYDAVWSQLFTENEHDSYQFGSGFIVHPKGYILTNDHVIEQADKIGVKVEGVKKIFLAEPLLREPEKDLAILKIHPSRPLKSIALDSSSDVELGEWVIAIGNPFGLEQTVTTGIISGKNRPLQAGKRVYPRVLQTDAAINPGNSGGPLINMLGKVIGINTLIIFPSQSISFAIPINEAKPLLDKIKDE</sequence>
<proteinExistence type="predicted"/>
<dbReference type="Pfam" id="PF13365">
    <property type="entry name" value="Trypsin_2"/>
    <property type="match status" value="1"/>
</dbReference>
<dbReference type="GO" id="GO:0004252">
    <property type="term" value="F:serine-type endopeptidase activity"/>
    <property type="evidence" value="ECO:0007669"/>
    <property type="project" value="InterPro"/>
</dbReference>
<reference evidence="2 3" key="1">
    <citation type="submission" date="2018-06" db="EMBL/GenBank/DDBJ databases">
        <title>Thermoflavimicrobium daqus sp. nov., a thermophilic microbe isolated from Moutai-flavour Daqu.</title>
        <authorList>
            <person name="Wang X."/>
            <person name="Zhou H."/>
        </authorList>
    </citation>
    <scope>NUCLEOTIDE SEQUENCE [LARGE SCALE GENOMIC DNA]</scope>
    <source>
        <strain evidence="2 3">FBKL4.011</strain>
    </source>
</reference>
<dbReference type="EMBL" id="QJKK01000003">
    <property type="protein sequence ID" value="RAL25605.1"/>
    <property type="molecule type" value="Genomic_DNA"/>
</dbReference>
<evidence type="ECO:0000256" key="1">
    <source>
        <dbReference type="ARBA" id="ARBA00022825"/>
    </source>
</evidence>
<keyword evidence="1" id="KW-0720">Serine protease</keyword>
<dbReference type="GO" id="GO:0006508">
    <property type="term" value="P:proteolysis"/>
    <property type="evidence" value="ECO:0007669"/>
    <property type="project" value="UniProtKB-KW"/>
</dbReference>
<dbReference type="InterPro" id="IPR009003">
    <property type="entry name" value="Peptidase_S1_PA"/>
</dbReference>
<accession>A0A364K5L9</accession>
<reference evidence="2 3" key="2">
    <citation type="submission" date="2018-06" db="EMBL/GenBank/DDBJ databases">
        <authorList>
            <person name="Zhirakovskaya E."/>
        </authorList>
    </citation>
    <scope>NUCLEOTIDE SEQUENCE [LARGE SCALE GENOMIC DNA]</scope>
    <source>
        <strain evidence="2 3">FBKL4.011</strain>
    </source>
</reference>
<organism evidence="2 3">
    <name type="scientific">Thermoflavimicrobium daqui</name>
    <dbReference type="NCBI Taxonomy" id="2137476"/>
    <lineage>
        <taxon>Bacteria</taxon>
        <taxon>Bacillati</taxon>
        <taxon>Bacillota</taxon>
        <taxon>Bacilli</taxon>
        <taxon>Bacillales</taxon>
        <taxon>Thermoactinomycetaceae</taxon>
        <taxon>Thermoflavimicrobium</taxon>
    </lineage>
</organism>
<keyword evidence="3" id="KW-1185">Reference proteome</keyword>
<name>A0A364K5L9_9BACL</name>
<gene>
    <name evidence="2" type="ORF">DL897_05875</name>
</gene>
<dbReference type="Proteomes" id="UP000251213">
    <property type="component" value="Unassembled WGS sequence"/>
</dbReference>
<dbReference type="AlphaFoldDB" id="A0A364K5L9"/>
<dbReference type="PRINTS" id="PR00834">
    <property type="entry name" value="PROTEASES2C"/>
</dbReference>
<evidence type="ECO:0000313" key="2">
    <source>
        <dbReference type="EMBL" id="RAL25605.1"/>
    </source>
</evidence>
<dbReference type="Gene3D" id="2.40.10.120">
    <property type="match status" value="1"/>
</dbReference>
<dbReference type="PANTHER" id="PTHR22939">
    <property type="entry name" value="SERINE PROTEASE FAMILY S1C HTRA-RELATED"/>
    <property type="match status" value="1"/>
</dbReference>
<protein>
    <submittedName>
        <fullName evidence="2">Serine protease</fullName>
    </submittedName>
</protein>
<evidence type="ECO:0000313" key="3">
    <source>
        <dbReference type="Proteomes" id="UP000251213"/>
    </source>
</evidence>
<keyword evidence="1" id="KW-0378">Hydrolase</keyword>
<keyword evidence="2" id="KW-0645">Protease</keyword>
<dbReference type="InterPro" id="IPR001940">
    <property type="entry name" value="Peptidase_S1C"/>
</dbReference>
<comment type="caution">
    <text evidence="2">The sequence shown here is derived from an EMBL/GenBank/DDBJ whole genome shotgun (WGS) entry which is preliminary data.</text>
</comment>
<dbReference type="SUPFAM" id="SSF50494">
    <property type="entry name" value="Trypsin-like serine proteases"/>
    <property type="match status" value="1"/>
</dbReference>